<sequence>MAQALAPAGATPAVPERFANPLQQIKGLMAQPAVRRAGPAVAAVGLVGAAALAWATLSSPPQKTLFPSLPDADKAAVTAALEQANIPSAIDDGTGALTVAEEDYSRARMLLASQNLPKAAPGGYAILDQLPMGVSRAVEGERLRQARETELARSIQEIDAVAEARVHLAMPESTVFVRDKANPSASVVVKLQPGRALSDAQVASIVSLVASSVPGMKPSDVTVVDQLGGLLSKSGGEGANGSDKRIEFQRRVEEKYRQQLQQLLTPLVGAGNFTAEVQADVDLDETQATRETYDKQGALRAETGDWTGYQQDPANPGGIPGALSNTPPPASTMQAPQPAVGTPGTPQAQPVAGGPPPNPMKQQDRFQRAYDLDREVSVTRAAPGGVKRLSVAVLLRDPEGGRRTPAEIAQISDLVKSAVGFNPQRADNVTVISRKFAGAAGTEEGPAWYDNAWVPVIARNATAILIALLVLLFGVRPIVRAITKRQEAEAAAKKAEAARALTLDADGNPIPGGVEVQNPVTLEHIESSRSFDERLGAVRGFTRDNPARAALAVRDMMKTEAKS</sequence>
<feature type="region of interest" description="Disordered" evidence="10">
    <location>
        <begin position="306"/>
        <end position="364"/>
    </location>
</feature>
<dbReference type="PANTHER" id="PTHR30046">
    <property type="entry name" value="FLAGELLAR M-RING PROTEIN"/>
    <property type="match status" value="1"/>
</dbReference>
<comment type="function">
    <text evidence="9">The M ring may be actively involved in energy transduction.</text>
</comment>
<dbReference type="NCBIfam" id="TIGR00206">
    <property type="entry name" value="fliF"/>
    <property type="match status" value="1"/>
</dbReference>
<organism evidence="14 15">
    <name type="scientific">Sphingomonas lenta</name>
    <dbReference type="NCBI Taxonomy" id="1141887"/>
    <lineage>
        <taxon>Bacteria</taxon>
        <taxon>Pseudomonadati</taxon>
        <taxon>Pseudomonadota</taxon>
        <taxon>Alphaproteobacteria</taxon>
        <taxon>Sphingomonadales</taxon>
        <taxon>Sphingomonadaceae</taxon>
        <taxon>Sphingomonas</taxon>
    </lineage>
</organism>
<reference evidence="15" key="1">
    <citation type="submission" date="2017-09" db="EMBL/GenBank/DDBJ databases">
        <authorList>
            <person name="Feng G."/>
            <person name="Zhu H."/>
        </authorList>
    </citation>
    <scope>NUCLEOTIDE SEQUENCE [LARGE SCALE GENOMIC DNA]</scope>
    <source>
        <strain evidence="15">1PNM-20</strain>
    </source>
</reference>
<dbReference type="OrthoDB" id="9807026at2"/>
<dbReference type="Proteomes" id="UP000218151">
    <property type="component" value="Unassembled WGS sequence"/>
</dbReference>
<feature type="transmembrane region" description="Helical" evidence="11">
    <location>
        <begin position="452"/>
        <end position="475"/>
    </location>
</feature>
<evidence type="ECO:0000259" key="13">
    <source>
        <dbReference type="Pfam" id="PF08345"/>
    </source>
</evidence>
<dbReference type="PANTHER" id="PTHR30046:SF0">
    <property type="entry name" value="FLAGELLAR M-RING PROTEIN"/>
    <property type="match status" value="1"/>
</dbReference>
<comment type="similarity">
    <text evidence="3 9">Belongs to the FliF family.</text>
</comment>
<evidence type="ECO:0000256" key="7">
    <source>
        <dbReference type="ARBA" id="ARBA00023136"/>
    </source>
</evidence>
<dbReference type="InterPro" id="IPR043427">
    <property type="entry name" value="YscJ/FliF"/>
</dbReference>
<evidence type="ECO:0000256" key="11">
    <source>
        <dbReference type="SAM" id="Phobius"/>
    </source>
</evidence>
<dbReference type="InterPro" id="IPR013556">
    <property type="entry name" value="Flag_M-ring_C"/>
</dbReference>
<gene>
    <name evidence="14" type="primary">fliF</name>
    <name evidence="14" type="ORF">CKY28_10065</name>
</gene>
<evidence type="ECO:0000256" key="3">
    <source>
        <dbReference type="ARBA" id="ARBA00007971"/>
    </source>
</evidence>
<dbReference type="GO" id="GO:0071973">
    <property type="term" value="P:bacterial-type flagellum-dependent cell motility"/>
    <property type="evidence" value="ECO:0007669"/>
    <property type="project" value="InterPro"/>
</dbReference>
<dbReference type="Pfam" id="PF08345">
    <property type="entry name" value="YscJ_FliF_C"/>
    <property type="match status" value="1"/>
</dbReference>
<feature type="domain" description="Flagellar M-ring C-terminal" evidence="13">
    <location>
        <begin position="264"/>
        <end position="436"/>
    </location>
</feature>
<evidence type="ECO:0000256" key="5">
    <source>
        <dbReference type="ARBA" id="ARBA00022692"/>
    </source>
</evidence>
<dbReference type="AlphaFoldDB" id="A0A2A2SFH1"/>
<dbReference type="InterPro" id="IPR006182">
    <property type="entry name" value="FliF_N_dom"/>
</dbReference>
<dbReference type="GO" id="GO:0003774">
    <property type="term" value="F:cytoskeletal motor activity"/>
    <property type="evidence" value="ECO:0007669"/>
    <property type="project" value="InterPro"/>
</dbReference>
<evidence type="ECO:0000259" key="12">
    <source>
        <dbReference type="Pfam" id="PF01514"/>
    </source>
</evidence>
<proteinExistence type="inferred from homology"/>
<dbReference type="Pfam" id="PF01514">
    <property type="entry name" value="YscJ_FliF"/>
    <property type="match status" value="1"/>
</dbReference>
<dbReference type="GO" id="GO:0009431">
    <property type="term" value="C:bacterial-type flagellum basal body, MS ring"/>
    <property type="evidence" value="ECO:0007669"/>
    <property type="project" value="InterPro"/>
</dbReference>
<name>A0A2A2SFH1_9SPHN</name>
<comment type="subcellular location">
    <subcellularLocation>
        <location evidence="1 9">Bacterial flagellum basal body</location>
    </subcellularLocation>
    <subcellularLocation>
        <location evidence="2">Cell membrane</location>
        <topology evidence="2">Multi-pass membrane protein</topology>
    </subcellularLocation>
</comment>
<dbReference type="EMBL" id="NSLI01000003">
    <property type="protein sequence ID" value="PAX07940.1"/>
    <property type="molecule type" value="Genomic_DNA"/>
</dbReference>
<evidence type="ECO:0000256" key="1">
    <source>
        <dbReference type="ARBA" id="ARBA00004117"/>
    </source>
</evidence>
<keyword evidence="5 11" id="KW-0812">Transmembrane</keyword>
<evidence type="ECO:0000256" key="4">
    <source>
        <dbReference type="ARBA" id="ARBA00022475"/>
    </source>
</evidence>
<accession>A0A2A2SFH1</accession>
<dbReference type="RefSeq" id="WP_095998183.1">
    <property type="nucleotide sequence ID" value="NZ_NSLI01000003.1"/>
</dbReference>
<dbReference type="GO" id="GO:0005886">
    <property type="term" value="C:plasma membrane"/>
    <property type="evidence" value="ECO:0007669"/>
    <property type="project" value="UniProtKB-SubCell"/>
</dbReference>
<keyword evidence="7 11" id="KW-0472">Membrane</keyword>
<keyword evidence="15" id="KW-1185">Reference proteome</keyword>
<dbReference type="PIRSF" id="PIRSF004862">
    <property type="entry name" value="FliF"/>
    <property type="match status" value="1"/>
</dbReference>
<comment type="caution">
    <text evidence="14">The sequence shown here is derived from an EMBL/GenBank/DDBJ whole genome shotgun (WGS) entry which is preliminary data.</text>
</comment>
<keyword evidence="8 9" id="KW-0975">Bacterial flagellum</keyword>
<keyword evidence="4" id="KW-1003">Cell membrane</keyword>
<evidence type="ECO:0000256" key="8">
    <source>
        <dbReference type="ARBA" id="ARBA00023143"/>
    </source>
</evidence>
<dbReference type="Gene3D" id="3.30.300.30">
    <property type="match status" value="1"/>
</dbReference>
<evidence type="ECO:0000256" key="9">
    <source>
        <dbReference type="PIRNR" id="PIRNR004862"/>
    </source>
</evidence>
<dbReference type="PRINTS" id="PR01009">
    <property type="entry name" value="FLGMRINGFLIF"/>
</dbReference>
<evidence type="ECO:0000313" key="14">
    <source>
        <dbReference type="EMBL" id="PAX07940.1"/>
    </source>
</evidence>
<dbReference type="InterPro" id="IPR000067">
    <property type="entry name" value="FlgMring_FliF"/>
</dbReference>
<keyword evidence="14" id="KW-0969">Cilium</keyword>
<keyword evidence="14" id="KW-0966">Cell projection</keyword>
<feature type="domain" description="Flagellar M-ring N-terminal" evidence="12">
    <location>
        <begin position="58"/>
        <end position="232"/>
    </location>
</feature>
<protein>
    <recommendedName>
        <fullName evidence="9">Flagellar M-ring protein</fullName>
    </recommendedName>
</protein>
<evidence type="ECO:0000313" key="15">
    <source>
        <dbReference type="Proteomes" id="UP000218151"/>
    </source>
</evidence>
<keyword evidence="6 11" id="KW-1133">Transmembrane helix</keyword>
<feature type="compositionally biased region" description="Low complexity" evidence="10">
    <location>
        <begin position="343"/>
        <end position="352"/>
    </location>
</feature>
<evidence type="ECO:0000256" key="6">
    <source>
        <dbReference type="ARBA" id="ARBA00022989"/>
    </source>
</evidence>
<evidence type="ECO:0000256" key="10">
    <source>
        <dbReference type="SAM" id="MobiDB-lite"/>
    </source>
</evidence>
<dbReference type="InterPro" id="IPR045851">
    <property type="entry name" value="AMP-bd_C_sf"/>
</dbReference>
<keyword evidence="14" id="KW-0282">Flagellum</keyword>
<evidence type="ECO:0000256" key="2">
    <source>
        <dbReference type="ARBA" id="ARBA00004651"/>
    </source>
</evidence>